<dbReference type="EMBL" id="JACCJB010000002">
    <property type="protein sequence ID" value="KAF6230435.1"/>
    <property type="molecule type" value="Genomic_DNA"/>
</dbReference>
<organism evidence="3 4">
    <name type="scientific">Letharia lupina</name>
    <dbReference type="NCBI Taxonomy" id="560253"/>
    <lineage>
        <taxon>Eukaryota</taxon>
        <taxon>Fungi</taxon>
        <taxon>Dikarya</taxon>
        <taxon>Ascomycota</taxon>
        <taxon>Pezizomycotina</taxon>
        <taxon>Lecanoromycetes</taxon>
        <taxon>OSLEUM clade</taxon>
        <taxon>Lecanoromycetidae</taxon>
        <taxon>Lecanorales</taxon>
        <taxon>Lecanorineae</taxon>
        <taxon>Parmeliaceae</taxon>
        <taxon>Letharia</taxon>
    </lineage>
</organism>
<keyword evidence="1" id="KW-0812">Transmembrane</keyword>
<evidence type="ECO:0000256" key="2">
    <source>
        <dbReference type="SAM" id="SignalP"/>
    </source>
</evidence>
<keyword evidence="2" id="KW-0732">Signal</keyword>
<proteinExistence type="predicted"/>
<evidence type="ECO:0000313" key="4">
    <source>
        <dbReference type="Proteomes" id="UP000593566"/>
    </source>
</evidence>
<feature type="chain" id="PRO_5034462615" evidence="2">
    <location>
        <begin position="22"/>
        <end position="354"/>
    </location>
</feature>
<gene>
    <name evidence="3" type="ORF">HO133_004778</name>
</gene>
<dbReference type="GeneID" id="59333184"/>
<accession>A0A8H6FKZ6</accession>
<dbReference type="AlphaFoldDB" id="A0A8H6FKZ6"/>
<protein>
    <submittedName>
        <fullName evidence="3">Uncharacterized protein</fullName>
    </submittedName>
</protein>
<keyword evidence="1" id="KW-1133">Transmembrane helix</keyword>
<name>A0A8H6FKZ6_9LECA</name>
<feature type="transmembrane region" description="Helical" evidence="1">
    <location>
        <begin position="335"/>
        <end position="353"/>
    </location>
</feature>
<comment type="caution">
    <text evidence="3">The sequence shown here is derived from an EMBL/GenBank/DDBJ whole genome shotgun (WGS) entry which is preliminary data.</text>
</comment>
<evidence type="ECO:0000313" key="3">
    <source>
        <dbReference type="EMBL" id="KAF6230435.1"/>
    </source>
</evidence>
<reference evidence="3 4" key="1">
    <citation type="journal article" date="2020" name="Genomics">
        <title>Complete, high-quality genomes from long-read metagenomic sequencing of two wolf lichen thalli reveals enigmatic genome architecture.</title>
        <authorList>
            <person name="McKenzie S.K."/>
            <person name="Walston R.F."/>
            <person name="Allen J.L."/>
        </authorList>
    </citation>
    <scope>NUCLEOTIDE SEQUENCE [LARGE SCALE GENOMIC DNA]</scope>
    <source>
        <strain evidence="3">WasteWater1</strain>
    </source>
</reference>
<keyword evidence="1" id="KW-0472">Membrane</keyword>
<evidence type="ECO:0000256" key="1">
    <source>
        <dbReference type="SAM" id="Phobius"/>
    </source>
</evidence>
<sequence>MSSFLWLFFFAISLLQNPALCVPQGALITGTEASEFLPSAAPDLAGPGNAAAPSGCGDCYLIADVAGVVWYQEVFINTAATAVVSVGVGNGTSATRTSIHQNEGQFTVGNPTATDGSVALTQINFQPTANVGGAELTSPTAYNVFTAYSITSAFLSNGVCVTTSGSAIPVSPAYSEILSSANGRVTLDANGQQSFIDYLGFSTCSAGGENVVATALVQVLNTTTTTTSTFSNVPLAAVMASLTIAPQSVPAAAPGATTTAASTTIFPSVGVPEIVIGNQTITPTPNPVGLSIFNGTFTGHPITASGSGVAYATGVNFTTTPEIFTGTATLNRADAWLAVWLTGFLGLGAFVYYL</sequence>
<dbReference type="RefSeq" id="XP_037157692.1">
    <property type="nucleotide sequence ID" value="XM_037295691.1"/>
</dbReference>
<keyword evidence="4" id="KW-1185">Reference proteome</keyword>
<feature type="signal peptide" evidence="2">
    <location>
        <begin position="1"/>
        <end position="21"/>
    </location>
</feature>
<dbReference type="Proteomes" id="UP000593566">
    <property type="component" value="Unassembled WGS sequence"/>
</dbReference>